<keyword evidence="5" id="KW-1185">Reference proteome</keyword>
<keyword evidence="2" id="KW-1133">Transmembrane helix</keyword>
<dbReference type="OrthoDB" id="1523646at2"/>
<dbReference type="SUPFAM" id="SSF47384">
    <property type="entry name" value="Homodimeric domain of signal transducing histidine kinase"/>
    <property type="match status" value="1"/>
</dbReference>
<feature type="transmembrane region" description="Helical" evidence="2">
    <location>
        <begin position="423"/>
        <end position="444"/>
    </location>
</feature>
<organism evidence="4 5">
    <name type="scientific">Flavipsychrobacter stenotrophus</name>
    <dbReference type="NCBI Taxonomy" id="2077091"/>
    <lineage>
        <taxon>Bacteria</taxon>
        <taxon>Pseudomonadati</taxon>
        <taxon>Bacteroidota</taxon>
        <taxon>Chitinophagia</taxon>
        <taxon>Chitinophagales</taxon>
        <taxon>Chitinophagaceae</taxon>
        <taxon>Flavipsychrobacter</taxon>
    </lineage>
</organism>
<keyword evidence="3" id="KW-0732">Signal</keyword>
<dbReference type="PROSITE" id="PS50293">
    <property type="entry name" value="TPR_REGION"/>
    <property type="match status" value="1"/>
</dbReference>
<evidence type="ECO:0000256" key="1">
    <source>
        <dbReference type="PROSITE-ProRule" id="PRU00339"/>
    </source>
</evidence>
<feature type="signal peptide" evidence="3">
    <location>
        <begin position="1"/>
        <end position="22"/>
    </location>
</feature>
<dbReference type="SMART" id="SM00028">
    <property type="entry name" value="TPR"/>
    <property type="match status" value="5"/>
</dbReference>
<dbReference type="Pfam" id="PF13424">
    <property type="entry name" value="TPR_12"/>
    <property type="match status" value="2"/>
</dbReference>
<evidence type="ECO:0000313" key="4">
    <source>
        <dbReference type="EMBL" id="PQJ11198.1"/>
    </source>
</evidence>
<dbReference type="SUPFAM" id="SSF48452">
    <property type="entry name" value="TPR-like"/>
    <property type="match status" value="3"/>
</dbReference>
<proteinExistence type="predicted"/>
<feature type="repeat" description="TPR" evidence="1">
    <location>
        <begin position="131"/>
        <end position="164"/>
    </location>
</feature>
<dbReference type="Gene3D" id="1.25.40.10">
    <property type="entry name" value="Tetratricopeptide repeat domain"/>
    <property type="match status" value="3"/>
</dbReference>
<accession>A0A2S7SWW0</accession>
<keyword evidence="2" id="KW-0812">Transmembrane</keyword>
<feature type="repeat" description="TPR" evidence="1">
    <location>
        <begin position="211"/>
        <end position="244"/>
    </location>
</feature>
<dbReference type="Proteomes" id="UP000239872">
    <property type="component" value="Unassembled WGS sequence"/>
</dbReference>
<gene>
    <name evidence="4" type="ORF">CJD36_005170</name>
</gene>
<protein>
    <submittedName>
        <fullName evidence="4">Uncharacterized protein</fullName>
    </submittedName>
</protein>
<keyword evidence="2" id="KW-0472">Membrane</keyword>
<dbReference type="RefSeq" id="WP_105038077.1">
    <property type="nucleotide sequence ID" value="NZ_PPSL01000002.1"/>
</dbReference>
<dbReference type="InterPro" id="IPR036097">
    <property type="entry name" value="HisK_dim/P_sf"/>
</dbReference>
<dbReference type="PROSITE" id="PS50005">
    <property type="entry name" value="TPR"/>
    <property type="match status" value="4"/>
</dbReference>
<sequence length="542" mass="61230">MKYSFFYTLSFCIAATLCFISADNKALAKAGPEMLDSLKGELGKVKEDSTRVILLTRISLYYRYINPMEGIKYGQQAIDLGEKIEWPQGTARAYSATANNYLTKSDYVKSIECYKKAQEIFEENGDKKELAKTQINVGILYFTQGNYPKAIENYFTGLKVAEEVKSKEDIASCMLNLGIVYSRQEKYPEALEYFFKSLKMAEELGDKGGIAYNYGNIGLVYKAQKNYVKALEYYEKGLKLNEEKGSKSYILADLGNIGNVYRNDHNYPKAFEYFLRSLRIADEIGDKFSMSICLGNIGETYLNIVQDSTTVVKADSLISASKAGNLQKCVNYLDKGIAISKEIGDIDGIQEISKNLSTAYALLGNYKEALANHIQYMEYRDSIFSEKNKIKIAGLETQRAIDLKERDIQIEKLKAANKRNERVIFIAGIALLLITLTVIVRKFIVQSRSNKVLSHEKKKHLQRIKEQSNVLEDIAHTQSHEIRGQVVTIMGLSRLFNYDNLSDPVNKELMEGIAGASEKLDDIVKDVVTKENKFNSESKGKK</sequence>
<feature type="repeat" description="TPR" evidence="1">
    <location>
        <begin position="171"/>
        <end position="204"/>
    </location>
</feature>
<feature type="repeat" description="TPR" evidence="1">
    <location>
        <begin position="91"/>
        <end position="124"/>
    </location>
</feature>
<dbReference type="PANTHER" id="PTHR10098">
    <property type="entry name" value="RAPSYN-RELATED"/>
    <property type="match status" value="1"/>
</dbReference>
<name>A0A2S7SWW0_9BACT</name>
<evidence type="ECO:0000256" key="2">
    <source>
        <dbReference type="SAM" id="Phobius"/>
    </source>
</evidence>
<dbReference type="AlphaFoldDB" id="A0A2S7SWW0"/>
<evidence type="ECO:0000256" key="3">
    <source>
        <dbReference type="SAM" id="SignalP"/>
    </source>
</evidence>
<dbReference type="InterPro" id="IPR019734">
    <property type="entry name" value="TPR_rpt"/>
</dbReference>
<reference evidence="4 5" key="1">
    <citation type="submission" date="2018-01" db="EMBL/GenBank/DDBJ databases">
        <title>A novel member of the phylum Bacteroidetes isolated from glacier ice.</title>
        <authorList>
            <person name="Liu Q."/>
            <person name="Xin Y.-H."/>
        </authorList>
    </citation>
    <scope>NUCLEOTIDE SEQUENCE [LARGE SCALE GENOMIC DNA]</scope>
    <source>
        <strain evidence="4 5">RB1R16</strain>
    </source>
</reference>
<keyword evidence="1" id="KW-0802">TPR repeat</keyword>
<dbReference type="GO" id="GO:0000155">
    <property type="term" value="F:phosphorelay sensor kinase activity"/>
    <property type="evidence" value="ECO:0007669"/>
    <property type="project" value="InterPro"/>
</dbReference>
<feature type="chain" id="PRO_5015497171" evidence="3">
    <location>
        <begin position="23"/>
        <end position="542"/>
    </location>
</feature>
<dbReference type="InterPro" id="IPR011990">
    <property type="entry name" value="TPR-like_helical_dom_sf"/>
</dbReference>
<dbReference type="EMBL" id="PPSL01000002">
    <property type="protein sequence ID" value="PQJ11198.1"/>
    <property type="molecule type" value="Genomic_DNA"/>
</dbReference>
<comment type="caution">
    <text evidence="4">The sequence shown here is derived from an EMBL/GenBank/DDBJ whole genome shotgun (WGS) entry which is preliminary data.</text>
</comment>
<evidence type="ECO:0000313" key="5">
    <source>
        <dbReference type="Proteomes" id="UP000239872"/>
    </source>
</evidence>